<organism evidence="4 5">
    <name type="scientific">Colletotrichum sidae</name>
    <dbReference type="NCBI Taxonomy" id="1347389"/>
    <lineage>
        <taxon>Eukaryota</taxon>
        <taxon>Fungi</taxon>
        <taxon>Dikarya</taxon>
        <taxon>Ascomycota</taxon>
        <taxon>Pezizomycotina</taxon>
        <taxon>Sordariomycetes</taxon>
        <taxon>Hypocreomycetidae</taxon>
        <taxon>Glomerellales</taxon>
        <taxon>Glomerellaceae</taxon>
        <taxon>Colletotrichum</taxon>
        <taxon>Colletotrichum orbiculare species complex</taxon>
    </lineage>
</organism>
<proteinExistence type="predicted"/>
<feature type="region of interest" description="Disordered" evidence="2">
    <location>
        <begin position="544"/>
        <end position="565"/>
    </location>
</feature>
<dbReference type="GO" id="GO:0000981">
    <property type="term" value="F:DNA-binding transcription factor activity, RNA polymerase II-specific"/>
    <property type="evidence" value="ECO:0007669"/>
    <property type="project" value="InterPro"/>
</dbReference>
<evidence type="ECO:0000313" key="4">
    <source>
        <dbReference type="EMBL" id="TEA13955.1"/>
    </source>
</evidence>
<protein>
    <submittedName>
        <fullName evidence="4">Cytochalasin cluster regulator ccsR</fullName>
    </submittedName>
</protein>
<dbReference type="GO" id="GO:0008270">
    <property type="term" value="F:zinc ion binding"/>
    <property type="evidence" value="ECO:0007669"/>
    <property type="project" value="InterPro"/>
</dbReference>
<dbReference type="PROSITE" id="PS50048">
    <property type="entry name" value="ZN2_CY6_FUNGAL_2"/>
    <property type="match status" value="1"/>
</dbReference>
<dbReference type="CDD" id="cd00067">
    <property type="entry name" value="GAL4"/>
    <property type="match status" value="1"/>
</dbReference>
<feature type="compositionally biased region" description="Low complexity" evidence="2">
    <location>
        <begin position="148"/>
        <end position="164"/>
    </location>
</feature>
<feature type="region of interest" description="Disordered" evidence="2">
    <location>
        <begin position="1"/>
        <end position="46"/>
    </location>
</feature>
<dbReference type="InterPro" id="IPR036864">
    <property type="entry name" value="Zn2-C6_fun-type_DNA-bd_sf"/>
</dbReference>
<evidence type="ECO:0000256" key="1">
    <source>
        <dbReference type="ARBA" id="ARBA00023242"/>
    </source>
</evidence>
<feature type="domain" description="Zn(2)-C6 fungal-type" evidence="3">
    <location>
        <begin position="47"/>
        <end position="90"/>
    </location>
</feature>
<sequence>MDSAFTQFGSSSRGIVHGSSSSNSNSNSNNHGNGNGSGSGSGSRRSACDRCRAHKLRCVRPAGFDFLSGEAGGGLPACERCVKAGTECLHTVRTRQASMRSSSGYERRGSTGSVSPPMACQRPVDDDVPPGPGAHLYRGNSPRSLFHSNNSNNNNNNSSSSSSNTMPSSQHPGDGQQDAGRPVQHGRPQLARKQDDFHQLMGFNAPVGTLSAMCADFPSMMSAGMGAGVKARSMSSFELGDDDHHDHVLPTPRSAVGHWPESDLGLTSMFGQAGASDDAAGPSKPPPPPPPPLAMEQPSGRRHPKSPRRPTSTYRRCETKDECLRQLTELTARLLDCFSRTEDQAVELEDILAYAPCSHGRDDDDDHNHHHPDHGSEKNVIGVLLESSQVFLDTLESLRSLQAQRRDRDRQRSCSPPTSTASEYSYVDTPDAMDVFSNEGTAATTTTTTHESMAASNGREDEDDMDDMLPSPTLCRTTQQQQQQAAACSSYSLLSPQPGEFFSMPTTFTIISCYMWLFRGYEAVFAAIDNALLAQQFLQDDACQEEQQGHGTGQNSSSNTPSSRMGNAVAREAIITANNKKKKTRVSGPSILPDINIGGFGLDCHPHLQIEMLIHVSCQMLQRIEGVLGVGPSGGGEWRRRRGGRCSAHSAGPSPAREAATTVTTVAMATSAMAQDGGGLNLGDAPALLASFLHGAGGGDGEGPSSARFSLVRGVVRSIRHKLGGGRGGGAGGDGGGI</sequence>
<keyword evidence="1" id="KW-0539">Nucleus</keyword>
<dbReference type="AlphaFoldDB" id="A0A4R8T997"/>
<feature type="compositionally biased region" description="Low complexity" evidence="2">
    <location>
        <begin position="9"/>
        <end position="32"/>
    </location>
</feature>
<gene>
    <name evidence="4" type="primary">ccsR</name>
    <name evidence="4" type="ORF">C8034_v003871</name>
</gene>
<evidence type="ECO:0000313" key="5">
    <source>
        <dbReference type="Proteomes" id="UP000295604"/>
    </source>
</evidence>
<feature type="compositionally biased region" description="Polar residues" evidence="2">
    <location>
        <begin position="414"/>
        <end position="423"/>
    </location>
</feature>
<feature type="region of interest" description="Disordered" evidence="2">
    <location>
        <begin position="242"/>
        <end position="315"/>
    </location>
</feature>
<comment type="caution">
    <text evidence="4">The sequence shown here is derived from an EMBL/GenBank/DDBJ whole genome shotgun (WGS) entry which is preliminary data.</text>
</comment>
<keyword evidence="5" id="KW-1185">Reference proteome</keyword>
<feature type="region of interest" description="Disordered" evidence="2">
    <location>
        <begin position="94"/>
        <end position="189"/>
    </location>
</feature>
<feature type="compositionally biased region" description="Polar residues" evidence="2">
    <location>
        <begin position="94"/>
        <end position="114"/>
    </location>
</feature>
<dbReference type="EMBL" id="QAPF01000179">
    <property type="protein sequence ID" value="TEA13955.1"/>
    <property type="molecule type" value="Genomic_DNA"/>
</dbReference>
<reference evidence="4 5" key="1">
    <citation type="submission" date="2018-11" db="EMBL/GenBank/DDBJ databases">
        <title>Genome sequence and assembly of Colletotrichum sidae.</title>
        <authorList>
            <person name="Gan P."/>
            <person name="Shirasu K."/>
        </authorList>
    </citation>
    <scope>NUCLEOTIDE SEQUENCE [LARGE SCALE GENOMIC DNA]</scope>
    <source>
        <strain evidence="4 5">CBS 518.97</strain>
    </source>
</reference>
<feature type="compositionally biased region" description="Pro residues" evidence="2">
    <location>
        <begin position="283"/>
        <end position="293"/>
    </location>
</feature>
<dbReference type="Gene3D" id="4.10.240.10">
    <property type="entry name" value="Zn(2)-C6 fungal-type DNA-binding domain"/>
    <property type="match status" value="1"/>
</dbReference>
<name>A0A4R8T997_9PEZI</name>
<dbReference type="SUPFAM" id="SSF57701">
    <property type="entry name" value="Zn2/Cys6 DNA-binding domain"/>
    <property type="match status" value="1"/>
</dbReference>
<accession>A0A4R8T997</accession>
<dbReference type="SMART" id="SM00066">
    <property type="entry name" value="GAL4"/>
    <property type="match status" value="1"/>
</dbReference>
<feature type="region of interest" description="Disordered" evidence="2">
    <location>
        <begin position="402"/>
        <end position="427"/>
    </location>
</feature>
<dbReference type="Proteomes" id="UP000295604">
    <property type="component" value="Unassembled WGS sequence"/>
</dbReference>
<evidence type="ECO:0000259" key="3">
    <source>
        <dbReference type="PROSITE" id="PS50048"/>
    </source>
</evidence>
<evidence type="ECO:0000256" key="2">
    <source>
        <dbReference type="SAM" id="MobiDB-lite"/>
    </source>
</evidence>
<feature type="compositionally biased region" description="Polar residues" evidence="2">
    <location>
        <begin position="553"/>
        <end position="565"/>
    </location>
</feature>
<feature type="region of interest" description="Disordered" evidence="2">
    <location>
        <begin position="634"/>
        <end position="658"/>
    </location>
</feature>
<feature type="region of interest" description="Disordered" evidence="2">
    <location>
        <begin position="441"/>
        <end position="468"/>
    </location>
</feature>
<dbReference type="InterPro" id="IPR001138">
    <property type="entry name" value="Zn2Cys6_DnaBD"/>
</dbReference>